<dbReference type="AlphaFoldDB" id="A0A183VME7"/>
<reference evidence="1" key="1">
    <citation type="submission" date="2022-06" db="EMBL/GenBank/DDBJ databases">
        <authorList>
            <person name="Berger JAMES D."/>
            <person name="Berger JAMES D."/>
        </authorList>
    </citation>
    <scope>NUCLEOTIDE SEQUENCE [LARGE SCALE GENOMIC DNA]</scope>
</reference>
<protein>
    <submittedName>
        <fullName evidence="2">Uncharacterized protein</fullName>
    </submittedName>
</protein>
<proteinExistence type="predicted"/>
<organism evidence="1 2">
    <name type="scientific">Trichobilharzia regenti</name>
    <name type="common">Nasal bird schistosome</name>
    <dbReference type="NCBI Taxonomy" id="157069"/>
    <lineage>
        <taxon>Eukaryota</taxon>
        <taxon>Metazoa</taxon>
        <taxon>Spiralia</taxon>
        <taxon>Lophotrochozoa</taxon>
        <taxon>Platyhelminthes</taxon>
        <taxon>Trematoda</taxon>
        <taxon>Digenea</taxon>
        <taxon>Strigeidida</taxon>
        <taxon>Schistosomatoidea</taxon>
        <taxon>Schistosomatidae</taxon>
        <taxon>Trichobilharzia</taxon>
    </lineage>
</organism>
<name>A0A183VME7_TRIRE</name>
<evidence type="ECO:0000313" key="1">
    <source>
        <dbReference type="Proteomes" id="UP000050795"/>
    </source>
</evidence>
<reference evidence="2" key="2">
    <citation type="submission" date="2023-11" db="UniProtKB">
        <authorList>
            <consortium name="WormBaseParasite"/>
        </authorList>
    </citation>
    <scope>IDENTIFICATION</scope>
</reference>
<keyword evidence="1" id="KW-1185">Reference proteome</keyword>
<dbReference type="WBParaSite" id="TREG1_90330.1">
    <property type="protein sequence ID" value="TREG1_90330.1"/>
    <property type="gene ID" value="TREG1_90330"/>
</dbReference>
<evidence type="ECO:0000313" key="2">
    <source>
        <dbReference type="WBParaSite" id="TREG1_90330.1"/>
    </source>
</evidence>
<accession>A0A183VME7</accession>
<dbReference type="Proteomes" id="UP000050795">
    <property type="component" value="Unassembled WGS sequence"/>
</dbReference>
<sequence>MTRRVDVNSEPYAAYLAPSQIPQINPTNVFYTTDGQCKRYYCAVCGECHPVNTHRTQRLTEWLTGTTLPDALHRSSEAKIIDDFTQLRFHQARTSNNDSHPCTITENILNEARLKEKSFKPC</sequence>
<dbReference type="OrthoDB" id="6244748at2759"/>